<sequence length="391" mass="45602">MSAISKYLPGNDSDPLYQFETLRDSIRRDERQIDIATEMWSKEHKKLYTQSVKHMYQTVYKKHPSFVPQKPQNPTTAPEFDPKHLHEISSPSILDFNAGRTATINRNREETIHVMKELGIENPAHFVRGDLLSSSIQHSLEQNLAVVLQLYRPGVLVSVFPEPLQKTVGAFQQFYMTCTFGMNLQERIRRLELSGKMRAGKVKPQIMRRQASLHNDLDQAVRIDTSEQLSPQHQRALRASKLSLDQQADIRQKFVYETRVKEKIDIVMHNESHCIRMENEIHQLQKRTKQANTGEHIATSLATPKPSSQKHNIRNIKQMIERDRVLLQDAVEKQMKRAEEVKLENERRRGSDTMNAMDFLLESKIRERNDRKSKQFSQAFPRRNTTRTQTP</sequence>
<evidence type="ECO:0000313" key="3">
    <source>
        <dbReference type="Proteomes" id="UP001281761"/>
    </source>
</evidence>
<dbReference type="EMBL" id="JARBJD010000275">
    <property type="protein sequence ID" value="KAK2945043.1"/>
    <property type="molecule type" value="Genomic_DNA"/>
</dbReference>
<protein>
    <submittedName>
        <fullName evidence="2">Uncharacterized protein</fullName>
    </submittedName>
</protein>
<feature type="compositionally biased region" description="Basic and acidic residues" evidence="1">
    <location>
        <begin position="361"/>
        <end position="373"/>
    </location>
</feature>
<dbReference type="Proteomes" id="UP001281761">
    <property type="component" value="Unassembled WGS sequence"/>
</dbReference>
<proteinExistence type="predicted"/>
<accession>A0ABQ9X0E7</accession>
<comment type="caution">
    <text evidence="2">The sequence shown here is derived from an EMBL/GenBank/DDBJ whole genome shotgun (WGS) entry which is preliminary data.</text>
</comment>
<evidence type="ECO:0000256" key="1">
    <source>
        <dbReference type="SAM" id="MobiDB-lite"/>
    </source>
</evidence>
<organism evidence="2 3">
    <name type="scientific">Blattamonas nauphoetae</name>
    <dbReference type="NCBI Taxonomy" id="2049346"/>
    <lineage>
        <taxon>Eukaryota</taxon>
        <taxon>Metamonada</taxon>
        <taxon>Preaxostyla</taxon>
        <taxon>Oxymonadida</taxon>
        <taxon>Blattamonas</taxon>
    </lineage>
</organism>
<reference evidence="2 3" key="1">
    <citation type="journal article" date="2022" name="bioRxiv">
        <title>Genomics of Preaxostyla Flagellates Illuminates Evolutionary Transitions and the Path Towards Mitochondrial Loss.</title>
        <authorList>
            <person name="Novak L.V.F."/>
            <person name="Treitli S.C."/>
            <person name="Pyrih J."/>
            <person name="Halakuc P."/>
            <person name="Pipaliya S.V."/>
            <person name="Vacek V."/>
            <person name="Brzon O."/>
            <person name="Soukal P."/>
            <person name="Eme L."/>
            <person name="Dacks J.B."/>
            <person name="Karnkowska A."/>
            <person name="Elias M."/>
            <person name="Hampl V."/>
        </authorList>
    </citation>
    <scope>NUCLEOTIDE SEQUENCE [LARGE SCALE GENOMIC DNA]</scope>
    <source>
        <strain evidence="2">NAU3</strain>
        <tissue evidence="2">Gut</tissue>
    </source>
</reference>
<evidence type="ECO:0000313" key="2">
    <source>
        <dbReference type="EMBL" id="KAK2945043.1"/>
    </source>
</evidence>
<name>A0ABQ9X0E7_9EUKA</name>
<gene>
    <name evidence="2" type="ORF">BLNAU_20056</name>
</gene>
<feature type="region of interest" description="Disordered" evidence="1">
    <location>
        <begin position="361"/>
        <end position="391"/>
    </location>
</feature>
<keyword evidence="3" id="KW-1185">Reference proteome</keyword>